<evidence type="ECO:0000313" key="1">
    <source>
        <dbReference type="EMBL" id="MCI2230246.1"/>
    </source>
</evidence>
<keyword evidence="2" id="KW-1185">Reference proteome</keyword>
<organism evidence="1 2">
    <name type="scientific">Polaribacter marinus</name>
    <dbReference type="NCBI Taxonomy" id="2916838"/>
    <lineage>
        <taxon>Bacteria</taxon>
        <taxon>Pseudomonadati</taxon>
        <taxon>Bacteroidota</taxon>
        <taxon>Flavobacteriia</taxon>
        <taxon>Flavobacteriales</taxon>
        <taxon>Flavobacteriaceae</taxon>
    </lineage>
</organism>
<dbReference type="Proteomes" id="UP001139369">
    <property type="component" value="Unassembled WGS sequence"/>
</dbReference>
<accession>A0A9X2AK99</accession>
<evidence type="ECO:0000313" key="2">
    <source>
        <dbReference type="Proteomes" id="UP001139369"/>
    </source>
</evidence>
<dbReference type="EMBL" id="JAKQYM010000012">
    <property type="protein sequence ID" value="MCI2230246.1"/>
    <property type="molecule type" value="Genomic_DNA"/>
</dbReference>
<dbReference type="AlphaFoldDB" id="A0A9X2AK99"/>
<proteinExistence type="predicted"/>
<name>A0A9X2AK99_9FLAO</name>
<reference evidence="1" key="1">
    <citation type="submission" date="2022-02" db="EMBL/GenBank/DDBJ databases">
        <title>Polaribacter sp. MSW13, isolated from seawater.</title>
        <authorList>
            <person name="Kristyanto S."/>
            <person name="Jung J."/>
            <person name="Jeon C.O."/>
        </authorList>
    </citation>
    <scope>NUCLEOTIDE SEQUENCE</scope>
    <source>
        <strain evidence="1">MSW13</strain>
    </source>
</reference>
<protein>
    <submittedName>
        <fullName evidence="1">Uncharacterized protein</fullName>
    </submittedName>
</protein>
<comment type="caution">
    <text evidence="1">The sequence shown here is derived from an EMBL/GenBank/DDBJ whole genome shotgun (WGS) entry which is preliminary data.</text>
</comment>
<dbReference type="RefSeq" id="WP_242179356.1">
    <property type="nucleotide sequence ID" value="NZ_JAKQYM010000012.1"/>
</dbReference>
<sequence length="252" mass="29764">MVNYYTTIPVELCEYALVNRKVNHTKLYLLLKLKSSGHIKYELDIFECAKDWANELQLNHKTIVNCFKWLIKEKWITINGISKAIHIKGYSKLFTKLNFKSKTAIKYDPENFSDFKAFCCAVVIIYYRNKKRYFQKQSVANMERTNTNCKTYPKGFYTISCNYLAKCLGVSKTTAYNFKKEAHKVGFITKKKNTVFITDDNGERYNNSHYHTYKLYRGKSNAGRIRRGRKYLKIVEADLIKSNIHLKKKRIF</sequence>
<gene>
    <name evidence="1" type="ORF">MC378_13795</name>
</gene>